<dbReference type="RefSeq" id="WP_386087229.1">
    <property type="nucleotide sequence ID" value="NZ_JBHRXN010000001.1"/>
</dbReference>
<gene>
    <name evidence="2" type="ORF">ACFOLG_00265</name>
</gene>
<dbReference type="NCBIfam" id="TIGR00778">
    <property type="entry name" value="ahpD_dom"/>
    <property type="match status" value="1"/>
</dbReference>
<sequence>MSTLRLPYYQLSPAALSGLRHCKQALEDSPLGLPLIELVYLRISQINGCSYCLGLHASALRERGESQQRLDALAGWHASALFSARERAALQWAEALTDLPGSHAADADYQPLAAHFSAQEVSDLTCAVALMNAFNRLAVGMRQ</sequence>
<evidence type="ECO:0000313" key="3">
    <source>
        <dbReference type="Proteomes" id="UP001595741"/>
    </source>
</evidence>
<proteinExistence type="predicted"/>
<keyword evidence="3" id="KW-1185">Reference proteome</keyword>
<dbReference type="Gene3D" id="1.20.1290.10">
    <property type="entry name" value="AhpD-like"/>
    <property type="match status" value="1"/>
</dbReference>
<feature type="domain" description="Carboxymuconolactone decarboxylase-like" evidence="1">
    <location>
        <begin position="20"/>
        <end position="95"/>
    </location>
</feature>
<dbReference type="EMBL" id="JBHRXN010000001">
    <property type="protein sequence ID" value="MFC3530611.1"/>
    <property type="molecule type" value="Genomic_DNA"/>
</dbReference>
<dbReference type="Proteomes" id="UP001595741">
    <property type="component" value="Unassembled WGS sequence"/>
</dbReference>
<dbReference type="InterPro" id="IPR003779">
    <property type="entry name" value="CMD-like"/>
</dbReference>
<reference evidence="3" key="1">
    <citation type="journal article" date="2019" name="Int. J. Syst. Evol. Microbiol.">
        <title>The Global Catalogue of Microorganisms (GCM) 10K type strain sequencing project: providing services to taxonomists for standard genome sequencing and annotation.</title>
        <authorList>
            <consortium name="The Broad Institute Genomics Platform"/>
            <consortium name="The Broad Institute Genome Sequencing Center for Infectious Disease"/>
            <person name="Wu L."/>
            <person name="Ma J."/>
        </authorList>
    </citation>
    <scope>NUCLEOTIDE SEQUENCE [LARGE SCALE GENOMIC DNA]</scope>
    <source>
        <strain evidence="3">KCTC 42742</strain>
    </source>
</reference>
<accession>A0ABV7RE25</accession>
<evidence type="ECO:0000259" key="1">
    <source>
        <dbReference type="Pfam" id="PF02627"/>
    </source>
</evidence>
<dbReference type="SUPFAM" id="SSF69118">
    <property type="entry name" value="AhpD-like"/>
    <property type="match status" value="1"/>
</dbReference>
<dbReference type="InterPro" id="IPR029032">
    <property type="entry name" value="AhpD-like"/>
</dbReference>
<dbReference type="PANTHER" id="PTHR34846:SF10">
    <property type="entry name" value="CYTOPLASMIC PROTEIN"/>
    <property type="match status" value="1"/>
</dbReference>
<name>A0ABV7RE25_9NEIS</name>
<comment type="caution">
    <text evidence="2">The sequence shown here is derived from an EMBL/GenBank/DDBJ whole genome shotgun (WGS) entry which is preliminary data.</text>
</comment>
<organism evidence="2 3">
    <name type="scientific">Vogesella facilis</name>
    <dbReference type="NCBI Taxonomy" id="1655232"/>
    <lineage>
        <taxon>Bacteria</taxon>
        <taxon>Pseudomonadati</taxon>
        <taxon>Pseudomonadota</taxon>
        <taxon>Betaproteobacteria</taxon>
        <taxon>Neisseriales</taxon>
        <taxon>Chromobacteriaceae</taxon>
        <taxon>Vogesella</taxon>
    </lineage>
</organism>
<dbReference type="Pfam" id="PF02627">
    <property type="entry name" value="CMD"/>
    <property type="match status" value="1"/>
</dbReference>
<dbReference type="PANTHER" id="PTHR34846">
    <property type="entry name" value="4-CARBOXYMUCONOLACTONE DECARBOXYLASE FAMILY PROTEIN (AFU_ORTHOLOGUE AFUA_6G11590)"/>
    <property type="match status" value="1"/>
</dbReference>
<dbReference type="InterPro" id="IPR004675">
    <property type="entry name" value="AhpD_core"/>
</dbReference>
<protein>
    <submittedName>
        <fullName evidence="2">Carboxymuconolactone decarboxylase family protein</fullName>
    </submittedName>
</protein>
<evidence type="ECO:0000313" key="2">
    <source>
        <dbReference type="EMBL" id="MFC3530611.1"/>
    </source>
</evidence>